<comment type="similarity">
    <text evidence="1">Belongs to the short-chain dehydrogenases/reductases (SDR) family.</text>
</comment>
<dbReference type="SUPFAM" id="SSF51735">
    <property type="entry name" value="NAD(P)-binding Rossmann-fold domains"/>
    <property type="match status" value="1"/>
</dbReference>
<evidence type="ECO:0000313" key="4">
    <source>
        <dbReference type="EMBL" id="KYQ88164.1"/>
    </source>
</evidence>
<dbReference type="GO" id="GO:0016491">
    <property type="term" value="F:oxidoreductase activity"/>
    <property type="evidence" value="ECO:0007669"/>
    <property type="project" value="UniProtKB-KW"/>
</dbReference>
<evidence type="ECO:0000256" key="3">
    <source>
        <dbReference type="ARBA" id="ARBA00037096"/>
    </source>
</evidence>
<keyword evidence="5" id="KW-1185">Reference proteome</keyword>
<accession>A0A151Z2X8</accession>
<comment type="function">
    <text evidence="3">Putative oxidoreductase.</text>
</comment>
<dbReference type="PANTHER" id="PTHR44196">
    <property type="entry name" value="DEHYDROGENASE/REDUCTASE SDR FAMILY MEMBER 7B"/>
    <property type="match status" value="1"/>
</dbReference>
<dbReference type="GO" id="GO:0016020">
    <property type="term" value="C:membrane"/>
    <property type="evidence" value="ECO:0007669"/>
    <property type="project" value="TreeGrafter"/>
</dbReference>
<dbReference type="AlphaFoldDB" id="A0A151Z2X8"/>
<evidence type="ECO:0000256" key="2">
    <source>
        <dbReference type="ARBA" id="ARBA00023002"/>
    </source>
</evidence>
<dbReference type="InterPro" id="IPR036291">
    <property type="entry name" value="NAD(P)-bd_dom_sf"/>
</dbReference>
<protein>
    <submittedName>
        <fullName evidence="4">Short-chain dehydrogenase/reductase (SDR) family protein</fullName>
    </submittedName>
</protein>
<dbReference type="EMBL" id="LODT01000053">
    <property type="protein sequence ID" value="KYQ88164.1"/>
    <property type="molecule type" value="Genomic_DNA"/>
</dbReference>
<name>A0A151Z2X8_TIELA</name>
<dbReference type="InParanoid" id="A0A151Z2X8"/>
<evidence type="ECO:0000313" key="5">
    <source>
        <dbReference type="Proteomes" id="UP000076078"/>
    </source>
</evidence>
<keyword evidence="2" id="KW-0560">Oxidoreductase</keyword>
<sequence>MILCAGVSYHNIFKDTMDLGIYREMMNINFFGYMYPTYYILPHMIKQHQDNPKDEKPQIAVISSVSGELGLPLRAGYCASKFAVNGFFNALRLEIQDHIDLTMLMPTTVNTPMRNNSLGQNEKKSIEFHEDDNKKMTIDQCCQIIIQAIDQRKRKVIFPFSNYLATLVQPFFPKLIDNIVKKKAGGQVKLQSKL</sequence>
<proteinExistence type="inferred from homology"/>
<dbReference type="PROSITE" id="PS00061">
    <property type="entry name" value="ADH_SHORT"/>
    <property type="match status" value="1"/>
</dbReference>
<dbReference type="Pfam" id="PF00106">
    <property type="entry name" value="adh_short"/>
    <property type="match status" value="1"/>
</dbReference>
<dbReference type="InterPro" id="IPR002347">
    <property type="entry name" value="SDR_fam"/>
</dbReference>
<dbReference type="InterPro" id="IPR020904">
    <property type="entry name" value="Sc_DH/Rdtase_CS"/>
</dbReference>
<comment type="caution">
    <text evidence="4">The sequence shown here is derived from an EMBL/GenBank/DDBJ whole genome shotgun (WGS) entry which is preliminary data.</text>
</comment>
<dbReference type="Gene3D" id="3.40.50.720">
    <property type="entry name" value="NAD(P)-binding Rossmann-like Domain"/>
    <property type="match status" value="1"/>
</dbReference>
<reference evidence="4 5" key="1">
    <citation type="submission" date="2015-12" db="EMBL/GenBank/DDBJ databases">
        <title>Dictyostelia acquired genes for synthesis and detection of signals that induce cell-type specialization by lateral gene transfer from prokaryotes.</title>
        <authorList>
            <person name="Gloeckner G."/>
            <person name="Schaap P."/>
        </authorList>
    </citation>
    <scope>NUCLEOTIDE SEQUENCE [LARGE SCALE GENOMIC DNA]</scope>
    <source>
        <strain evidence="4 5">TK</strain>
    </source>
</reference>
<gene>
    <name evidence="4" type="ORF">DLAC_11414</name>
</gene>
<dbReference type="STRING" id="361077.A0A151Z2X8"/>
<dbReference type="Proteomes" id="UP000076078">
    <property type="component" value="Unassembled WGS sequence"/>
</dbReference>
<dbReference type="PANTHER" id="PTHR44196:SF1">
    <property type="entry name" value="DEHYDROGENASE_REDUCTASE SDR FAMILY MEMBER 7B"/>
    <property type="match status" value="1"/>
</dbReference>
<dbReference type="OrthoDB" id="1274115at2759"/>
<organism evidence="4 5">
    <name type="scientific">Tieghemostelium lacteum</name>
    <name type="common">Slime mold</name>
    <name type="synonym">Dictyostelium lacteum</name>
    <dbReference type="NCBI Taxonomy" id="361077"/>
    <lineage>
        <taxon>Eukaryota</taxon>
        <taxon>Amoebozoa</taxon>
        <taxon>Evosea</taxon>
        <taxon>Eumycetozoa</taxon>
        <taxon>Dictyostelia</taxon>
        <taxon>Dictyosteliales</taxon>
        <taxon>Raperosteliaceae</taxon>
        <taxon>Tieghemostelium</taxon>
    </lineage>
</organism>
<evidence type="ECO:0000256" key="1">
    <source>
        <dbReference type="ARBA" id="ARBA00006484"/>
    </source>
</evidence>